<dbReference type="Gene3D" id="1.20.1730.10">
    <property type="entry name" value="Sodium/glucose cotransporter"/>
    <property type="match status" value="1"/>
</dbReference>
<feature type="transmembrane region" description="Helical" evidence="7">
    <location>
        <begin position="185"/>
        <end position="205"/>
    </location>
</feature>
<feature type="transmembrane region" description="Helical" evidence="7">
    <location>
        <begin position="296"/>
        <end position="317"/>
    </location>
</feature>
<evidence type="ECO:0000256" key="5">
    <source>
        <dbReference type="ARBA" id="ARBA00023136"/>
    </source>
</evidence>
<dbReference type="GO" id="GO:0015798">
    <property type="term" value="P:myo-inositol transport"/>
    <property type="evidence" value="ECO:0007669"/>
    <property type="project" value="TreeGrafter"/>
</dbReference>
<evidence type="ECO:0000256" key="6">
    <source>
        <dbReference type="RuleBase" id="RU362091"/>
    </source>
</evidence>
<feature type="transmembrane region" description="Helical" evidence="7">
    <location>
        <begin position="470"/>
        <end position="489"/>
    </location>
</feature>
<comment type="similarity">
    <text evidence="2 6">Belongs to the sodium:solute symporter (SSF) (TC 2.A.21) family.</text>
</comment>
<keyword evidence="4 7" id="KW-1133">Transmembrane helix</keyword>
<feature type="transmembrane region" description="Helical" evidence="7">
    <location>
        <begin position="509"/>
        <end position="534"/>
    </location>
</feature>
<evidence type="ECO:0008006" key="10">
    <source>
        <dbReference type="Google" id="ProtNLM"/>
    </source>
</evidence>
<evidence type="ECO:0000256" key="3">
    <source>
        <dbReference type="ARBA" id="ARBA00022692"/>
    </source>
</evidence>
<feature type="transmembrane region" description="Helical" evidence="7">
    <location>
        <begin position="445"/>
        <end position="463"/>
    </location>
</feature>
<name>A0AAN9AVV4_9CAEN</name>
<feature type="transmembrane region" description="Helical" evidence="7">
    <location>
        <begin position="364"/>
        <end position="384"/>
    </location>
</feature>
<dbReference type="Pfam" id="PF00474">
    <property type="entry name" value="SSF"/>
    <property type="match status" value="1"/>
</dbReference>
<feature type="transmembrane region" description="Helical" evidence="7">
    <location>
        <begin position="160"/>
        <end position="178"/>
    </location>
</feature>
<dbReference type="GO" id="GO:0005886">
    <property type="term" value="C:plasma membrane"/>
    <property type="evidence" value="ECO:0007669"/>
    <property type="project" value="TreeGrafter"/>
</dbReference>
<dbReference type="PROSITE" id="PS50283">
    <property type="entry name" value="NA_SOLUT_SYMP_3"/>
    <property type="match status" value="1"/>
</dbReference>
<feature type="transmembrane region" description="Helical" evidence="7">
    <location>
        <begin position="405"/>
        <end position="425"/>
    </location>
</feature>
<dbReference type="InterPro" id="IPR001734">
    <property type="entry name" value="Na/solute_symporter"/>
</dbReference>
<proteinExistence type="inferred from homology"/>
<reference evidence="8 9" key="1">
    <citation type="submission" date="2024-02" db="EMBL/GenBank/DDBJ databases">
        <title>Chromosome-scale genome assembly of the rough periwinkle Littorina saxatilis.</title>
        <authorList>
            <person name="De Jode A."/>
            <person name="Faria R."/>
            <person name="Formenti G."/>
            <person name="Sims Y."/>
            <person name="Smith T.P."/>
            <person name="Tracey A."/>
            <person name="Wood J.M.D."/>
            <person name="Zagrodzka Z.B."/>
            <person name="Johannesson K."/>
            <person name="Butlin R.K."/>
            <person name="Leder E.H."/>
        </authorList>
    </citation>
    <scope>NUCLEOTIDE SEQUENCE [LARGE SCALE GENOMIC DNA]</scope>
    <source>
        <strain evidence="8">Snail1</strain>
        <tissue evidence="8">Muscle</tissue>
    </source>
</reference>
<keyword evidence="3 7" id="KW-0812">Transmembrane</keyword>
<dbReference type="GO" id="GO:0005412">
    <property type="term" value="F:D-glucose:sodium symporter activity"/>
    <property type="evidence" value="ECO:0007669"/>
    <property type="project" value="TreeGrafter"/>
</dbReference>
<dbReference type="NCBIfam" id="TIGR00813">
    <property type="entry name" value="sss"/>
    <property type="match status" value="1"/>
</dbReference>
<feature type="transmembrane region" description="Helical" evidence="7">
    <location>
        <begin position="14"/>
        <end position="33"/>
    </location>
</feature>
<feature type="transmembrane region" description="Helical" evidence="7">
    <location>
        <begin position="45"/>
        <end position="65"/>
    </location>
</feature>
<sequence>MAARQYTRLSGADIGVLISYFVLVILIGVFAMWRSNRQTVSGYFLAGRSMWFLPIGASLFVSNIGTEHFIGLAGSGAAQGISVGAWEFNALLLLQLLGWVFVPVYIACGTYTMPEYLSKRFGGQRLRVYFAVLSLILYIFTKCSGDLYTGALFIQQSLNWDLYVSIVILVLLTAVLTITGGLTAVIYTDTLQAVLMVGGALYLMVKGFQEIGGFEGLLEKYPQAVPRNVSAIAVNETCHWPDRQAFRMLRDVDDDYMPWLGFLLGQTPGSIWYWCADQVIVQRALAAKSLSHAQGATLMAGFIKMLPLFIMVMPGMISRILYPDEVACTNPDYCMEVCQSRAGCSNIAYPRLVLGLMPDGARGLMMAVMIAALMSDLDSIFNSASTLFTMDIWRKFRRAASTTELMVVGRLFIVAMVGVSIAWVPVIKETNRGQVFIYIQEVTNYLAPPFAAVYLLAVLVPMVNEKGAFWSLMLALVTGVVRLIMAFVYKGEGYCGERGQEIPPFLARFHYMYFATFITAMTAVVAIVVSYFTARPDPKYLYKTTYWTRHDTEQPATELSIQRTESTSFYDDPDTKTNDGSNCAVDAKSITLSTIDVAEEPANGPAEGEKKHRFVDPAVYAGAGQKEESSFKSTCKELFFKFVCGVQRDQTIDDVSEELTAKEKHLKDLALLKQSPAERLVLGVGLCIILAIGVSMYVFWSVYKFDAAPFYPEGANSSLLLPGDENKTV</sequence>
<organism evidence="8 9">
    <name type="scientific">Littorina saxatilis</name>
    <dbReference type="NCBI Taxonomy" id="31220"/>
    <lineage>
        <taxon>Eukaryota</taxon>
        <taxon>Metazoa</taxon>
        <taxon>Spiralia</taxon>
        <taxon>Lophotrochozoa</taxon>
        <taxon>Mollusca</taxon>
        <taxon>Gastropoda</taxon>
        <taxon>Caenogastropoda</taxon>
        <taxon>Littorinimorpha</taxon>
        <taxon>Littorinoidea</taxon>
        <taxon>Littorinidae</taxon>
        <taxon>Littorina</taxon>
    </lineage>
</organism>
<evidence type="ECO:0000256" key="7">
    <source>
        <dbReference type="SAM" id="Phobius"/>
    </source>
</evidence>
<evidence type="ECO:0000313" key="9">
    <source>
        <dbReference type="Proteomes" id="UP001374579"/>
    </source>
</evidence>
<feature type="transmembrane region" description="Helical" evidence="7">
    <location>
        <begin position="85"/>
        <end position="107"/>
    </location>
</feature>
<evidence type="ECO:0000313" key="8">
    <source>
        <dbReference type="EMBL" id="KAK7094087.1"/>
    </source>
</evidence>
<dbReference type="InterPro" id="IPR038377">
    <property type="entry name" value="Na/Glc_symporter_sf"/>
</dbReference>
<evidence type="ECO:0000256" key="4">
    <source>
        <dbReference type="ARBA" id="ARBA00022989"/>
    </source>
</evidence>
<evidence type="ECO:0000256" key="1">
    <source>
        <dbReference type="ARBA" id="ARBA00004141"/>
    </source>
</evidence>
<comment type="subcellular location">
    <subcellularLocation>
        <location evidence="1">Membrane</location>
        <topology evidence="1">Multi-pass membrane protein</topology>
    </subcellularLocation>
</comment>
<gene>
    <name evidence="8" type="ORF">V1264_007755</name>
</gene>
<dbReference type="AlphaFoldDB" id="A0AAN9AVV4"/>
<dbReference type="PANTHER" id="PTHR11819">
    <property type="entry name" value="SOLUTE CARRIER FAMILY 5"/>
    <property type="match status" value="1"/>
</dbReference>
<evidence type="ECO:0000256" key="2">
    <source>
        <dbReference type="ARBA" id="ARBA00006434"/>
    </source>
</evidence>
<feature type="transmembrane region" description="Helical" evidence="7">
    <location>
        <begin position="680"/>
        <end position="700"/>
    </location>
</feature>
<dbReference type="EMBL" id="JBAMIC010000019">
    <property type="protein sequence ID" value="KAK7094087.1"/>
    <property type="molecule type" value="Genomic_DNA"/>
</dbReference>
<keyword evidence="5 7" id="KW-0472">Membrane</keyword>
<feature type="transmembrane region" description="Helical" evidence="7">
    <location>
        <begin position="256"/>
        <end position="275"/>
    </location>
</feature>
<dbReference type="Proteomes" id="UP001374579">
    <property type="component" value="Unassembled WGS sequence"/>
</dbReference>
<protein>
    <recommendedName>
        <fullName evidence="10">Sodium/myo-inositol cotransporter</fullName>
    </recommendedName>
</protein>
<keyword evidence="9" id="KW-1185">Reference proteome</keyword>
<dbReference type="GO" id="GO:0006020">
    <property type="term" value="P:inositol metabolic process"/>
    <property type="evidence" value="ECO:0007669"/>
    <property type="project" value="TreeGrafter"/>
</dbReference>
<feature type="transmembrane region" description="Helical" evidence="7">
    <location>
        <begin position="128"/>
        <end position="154"/>
    </location>
</feature>
<comment type="caution">
    <text evidence="8">The sequence shown here is derived from an EMBL/GenBank/DDBJ whole genome shotgun (WGS) entry which is preliminary data.</text>
</comment>
<accession>A0AAN9AVV4</accession>
<dbReference type="PANTHER" id="PTHR11819:SF150">
    <property type="entry name" value="SODIUM_MYO-INOSITOL COTRANSPORTER"/>
    <property type="match status" value="1"/>
</dbReference>